<reference evidence="1" key="1">
    <citation type="submission" date="2022-11" db="EMBL/GenBank/DDBJ databases">
        <title>Genome Sequence of Boeremia exigua.</title>
        <authorList>
            <person name="Buettner E."/>
        </authorList>
    </citation>
    <scope>NUCLEOTIDE SEQUENCE</scope>
    <source>
        <strain evidence="1">CU02</strain>
    </source>
</reference>
<protein>
    <submittedName>
        <fullName evidence="1">Uncharacterized protein</fullName>
    </submittedName>
</protein>
<evidence type="ECO:0000313" key="1">
    <source>
        <dbReference type="EMBL" id="KAJ8112394.1"/>
    </source>
</evidence>
<sequence length="2314" mass="254860">MPPNLRRSVFGPVPMMRQNQTISRCKATEAVRSNVKGCGLKGCIAGHSVEGVEYSTEKARCIIAALVEECPNRSSKTSYCRRVRSWNGVGRCLPWFYNPAPERRPEWRGRTCPARAATFRPRQPSSPHDVAATAHDRRQIIASAAINATYFEIVRDFLSATHLNIMNEAPLFWEDAVFVERDEILEYNEANIIAQDNDTIATIRSWLRPTDFNSEASEYRKHLSSHLPGTGAWVLGSSIYQQWHESSKHGLLWVRGIPGSGKSVLAARMVHDLSQEQVPVLYFFFRQIVDANHKPRAALQDWLTQVLPYSPPLQLHLKTYIEDSCGQEQRSSQLRELDSVSMSDLWQHLRTALSHMSKAYLVVDALDEMDQGPQAEAFLQNLSELACWRPSQVKILMTSRPVANIKRSLSRTTILGLKMDEGSVDQDISAYVDSRLEQANILPEYYTLIQAAVPGKAKGLFLYAKLAMDALAKDGVDISQVLDEIPENLSQMYTQLLSQHAASSGIPVDEQQIIMQWMTYSVRSLRLIELADILSHQHMSVNGNLKAAKGVLRSACGSLLELLPDETLCVVHHSLTEFLTGEVRMGLEEYPILEPQPTHYQLALMCLAYLRSGCLEGAEPRPSPYRSLFAQAPAEPLLAPFAKYAAMNWSTHALRSGQFRMAEMNSAMDEFTAHPHFQIWAHVAGLRKDAKDIITPISMAIELGLSGYLRHLLAQSNIDINERAPTVSAAAKGFADVVDLLVKSGANVDQYDTEGYTALHRAAMNNHPAIISLLLQAGCDMDLKTTTQNIDRGFSNGQYQASWYACSRGHSEALTELQKSMKTSHQVRYALKTAVEYKRTNLVRRLLNHPLVELNPHKDVERTLWADSTTSRDRRNAPLVLACDNRDMNTIELLLAAGADANLGALHALARSRAKVDPDTAARCFSLVIGAAADLNAPEYGDHKSPLHCATDAIAAKLLLEAGADVEAQARNEETPVFTCVDAGVLKVLVEVGGANLEKRNRGGRTPLLASMHMSLSGRKTVAAIMALVDLGADVRAVDKEGNGVFHYAIKEFRTEFPQGLIERFCAAGADINQANNRGEAPIHLTKIEIRKSLDDGDFSIPKRTSPFEALVAAGARLSTAAGDVSRNPLFEWISKSVCDANESELPDVKKILVQYGAPLGMVDDKGSTLLHAAVRSSRHKAQITFLLGQGLDPHAVDHSGNTLWHEAVSDLASVPYRLEEKPAEPFEQLTQMGVNPMQPNNLGRIPLHILGSSWPSSIHDFKRSSRNGIDSGHANVLTAFDLMLSLSPEVNIADKDGVTPLHLACTLSEFLVGRLLSRGADPCRVTKEGCNAIHLAARARRPNIVGMLLSASRVTTASALVSAITAKDHLGRSPLYYACLAGSYESAQFLLEAGGTIDIENYLTSPWRAIARFEMESLNANSLSRDQKVGAVLIAHDGEAADQRIKYFGEEKLGGLVALLSANSVGSLPMIDQAILDASSFDADYTVERLLAARDAAHPGKYKAVDPHVIASIERRRAKREDIKKPCKNCTKVHHESSLQLAMVMDDHESLPDALAAEKDEQYRRSNLRRLVSNGEASALSRLVTLQGPDVLDDRSWGGGHMQKRGLFHKQEDDEPLLLRACRGATPNLDTIRVLVEQAQQDINTQQYVTERQGTHNSGLSDTGRYIEGECALHALVRGEHWWHVNQGLRYFLERGADTELRDAYGMTPLNASLNRCGWLIFDKTAVKLLVQHGADVNTADRKGHSCLAKACTDPEMTNLLLDHGAVITSRVLVQAIELIEVDLLRTLLSRGGNPNLHGESEWENSISPEGRYPLHHAIMKISDWRHSNPLDQAKLKSMIATLLNYGADPCAAYTSTTILHELVLENRDLTLVFTSPNTAFDIDVRNAAGETPLHLVCKGSSKRSSDSDKQSAAVLLVSHGADIRSKNREGNTIWHIFSETGAYGHSDEELQFLLQSAPDLINTPNKAGVTPLHVAMKCILRSRVLDLLIDNGGNLHALDGNGDSLLHCLLRNNWTLHVSREAKSRPLPFFTRLLDAGLDLNHRNKDGETPVFSFFRHSEVKPCSCSWKKLAAMRKAKAQSEMTGFLGMEPKGDENAQTQATTVETFLDQHVYDILTSAGVDWHVVNARGQNVLHIIAGLSDPLKSENGKRLHDQGQDSLAKRFKAMIDLGVDAGLEDMESKTPLDIAAALGHEGSTGQVSRAIRGGLVEAGDVEAIDGAMDMRTEEGGPHLVDSHQRNLDEAAYAVDDHGTENTEGRAKDDDPGTADGDLDENVSDYELVSYSADLELFEHRAEIDVLEHCGRRKLDRLCLN</sequence>
<proteinExistence type="predicted"/>
<organism evidence="1 2">
    <name type="scientific">Boeremia exigua</name>
    <dbReference type="NCBI Taxonomy" id="749465"/>
    <lineage>
        <taxon>Eukaryota</taxon>
        <taxon>Fungi</taxon>
        <taxon>Dikarya</taxon>
        <taxon>Ascomycota</taxon>
        <taxon>Pezizomycotina</taxon>
        <taxon>Dothideomycetes</taxon>
        <taxon>Pleosporomycetidae</taxon>
        <taxon>Pleosporales</taxon>
        <taxon>Pleosporineae</taxon>
        <taxon>Didymellaceae</taxon>
        <taxon>Boeremia</taxon>
    </lineage>
</organism>
<keyword evidence="2" id="KW-1185">Reference proteome</keyword>
<comment type="caution">
    <text evidence="1">The sequence shown here is derived from an EMBL/GenBank/DDBJ whole genome shotgun (WGS) entry which is preliminary data.</text>
</comment>
<evidence type="ECO:0000313" key="2">
    <source>
        <dbReference type="Proteomes" id="UP001153331"/>
    </source>
</evidence>
<name>A0ACC2IB84_9PLEO</name>
<dbReference type="EMBL" id="JAPHNI010000328">
    <property type="protein sequence ID" value="KAJ8112394.1"/>
    <property type="molecule type" value="Genomic_DNA"/>
</dbReference>
<gene>
    <name evidence="1" type="ORF">OPT61_g5228</name>
</gene>
<accession>A0ACC2IB84</accession>
<dbReference type="Proteomes" id="UP001153331">
    <property type="component" value="Unassembled WGS sequence"/>
</dbReference>